<comment type="caution">
    <text evidence="2">The sequence shown here is derived from an EMBL/GenBank/DDBJ whole genome shotgun (WGS) entry which is preliminary data.</text>
</comment>
<dbReference type="Proteomes" id="UP000693981">
    <property type="component" value="Unassembled WGS sequence"/>
</dbReference>
<organism evidence="2 3">
    <name type="scientific">Phytophthora boehmeriae</name>
    <dbReference type="NCBI Taxonomy" id="109152"/>
    <lineage>
        <taxon>Eukaryota</taxon>
        <taxon>Sar</taxon>
        <taxon>Stramenopiles</taxon>
        <taxon>Oomycota</taxon>
        <taxon>Peronosporomycetes</taxon>
        <taxon>Peronosporales</taxon>
        <taxon>Peronosporaceae</taxon>
        <taxon>Phytophthora</taxon>
    </lineage>
</organism>
<feature type="coiled-coil region" evidence="1">
    <location>
        <begin position="134"/>
        <end position="164"/>
    </location>
</feature>
<keyword evidence="3" id="KW-1185">Reference proteome</keyword>
<evidence type="ECO:0000313" key="3">
    <source>
        <dbReference type="Proteomes" id="UP000693981"/>
    </source>
</evidence>
<sequence length="225" mass="25922">MQRKRSGVYNTGPSVSQHRTSFFGHDSGYFGSRNSAKDLFSDFRVEMDREIASKHFNHPAYQRKLCHERERVKVYLIPLSSKTRLLARIRDEFNTYVDITSRKSPVKSSGKNASKSWCACGQDVFEFALVRQENVVLKKRVSCMQQEIENLQAALEKAKMVDRNNDCPEDDIAGDELDSIQLFPAEDVNIQYCRPQIVPMLSFASLPAYEDDDEEEGLDEEEYMQ</sequence>
<dbReference type="OrthoDB" id="116473at2759"/>
<evidence type="ECO:0000256" key="1">
    <source>
        <dbReference type="SAM" id="Coils"/>
    </source>
</evidence>
<protein>
    <submittedName>
        <fullName evidence="2">Uncharacterized protein</fullName>
    </submittedName>
</protein>
<keyword evidence="1" id="KW-0175">Coiled coil</keyword>
<reference evidence="2" key="1">
    <citation type="submission" date="2021-02" db="EMBL/GenBank/DDBJ databases">
        <authorList>
            <person name="Palmer J.M."/>
        </authorList>
    </citation>
    <scope>NUCLEOTIDE SEQUENCE</scope>
    <source>
        <strain evidence="2">SCRP23</strain>
    </source>
</reference>
<evidence type="ECO:0000313" key="2">
    <source>
        <dbReference type="EMBL" id="KAG7400571.1"/>
    </source>
</evidence>
<name>A0A8T1X4L5_9STRA</name>
<gene>
    <name evidence="2" type="ORF">PHYBOEH_005094</name>
</gene>
<proteinExistence type="predicted"/>
<accession>A0A8T1X4L5</accession>
<dbReference type="EMBL" id="JAGDFL010000027">
    <property type="protein sequence ID" value="KAG7400571.1"/>
    <property type="molecule type" value="Genomic_DNA"/>
</dbReference>
<dbReference type="AlphaFoldDB" id="A0A8T1X4L5"/>